<dbReference type="InterPro" id="IPR008906">
    <property type="entry name" value="HATC_C_dom"/>
</dbReference>
<evidence type="ECO:0000256" key="1">
    <source>
        <dbReference type="SAM" id="MobiDB-lite"/>
    </source>
</evidence>
<evidence type="ECO:0000259" key="3">
    <source>
        <dbReference type="Pfam" id="PF05699"/>
    </source>
</evidence>
<dbReference type="Pfam" id="PF05699">
    <property type="entry name" value="Dimer_Tnp_hAT"/>
    <property type="match status" value="1"/>
</dbReference>
<organism evidence="4 5">
    <name type="scientific">Zingiber officinale</name>
    <name type="common">Ginger</name>
    <name type="synonym">Amomum zingiber</name>
    <dbReference type="NCBI Taxonomy" id="94328"/>
    <lineage>
        <taxon>Eukaryota</taxon>
        <taxon>Viridiplantae</taxon>
        <taxon>Streptophyta</taxon>
        <taxon>Embryophyta</taxon>
        <taxon>Tracheophyta</taxon>
        <taxon>Spermatophyta</taxon>
        <taxon>Magnoliopsida</taxon>
        <taxon>Liliopsida</taxon>
        <taxon>Zingiberales</taxon>
        <taxon>Zingiberaceae</taxon>
        <taxon>Zingiber</taxon>
    </lineage>
</organism>
<dbReference type="InterPro" id="IPR012337">
    <property type="entry name" value="RNaseH-like_sf"/>
</dbReference>
<dbReference type="GO" id="GO:0046983">
    <property type="term" value="F:protein dimerization activity"/>
    <property type="evidence" value="ECO:0007669"/>
    <property type="project" value="InterPro"/>
</dbReference>
<keyword evidence="5" id="KW-1185">Reference proteome</keyword>
<accession>A0A8J5FMJ5</accession>
<dbReference type="PANTHER" id="PTHR32166:SF122">
    <property type="entry name" value="OS09G0499600 PROTEIN"/>
    <property type="match status" value="1"/>
</dbReference>
<feature type="region of interest" description="Disordered" evidence="1">
    <location>
        <begin position="554"/>
        <end position="576"/>
    </location>
</feature>
<feature type="domain" description="HAT C-terminal dimerisation" evidence="3">
    <location>
        <begin position="452"/>
        <end position="513"/>
    </location>
</feature>
<evidence type="ECO:0000313" key="5">
    <source>
        <dbReference type="Proteomes" id="UP000734854"/>
    </source>
</evidence>
<sequence length="576" mass="66103">MVSSKRKMINDEEEEIGEIVPHKRGKKLRDEACQQILRFFHTSNIPFSCAKKPEFKKMFELVGKCGSEFVLPSYHELENFPLEKTMKNTINMLECIYDWKKTGCSIICDEWTDTKGRFYCHFLMNSPECTIFLKSIDTSNFSETIEKVFKVLDEIFEVVGEESIVQVIINNAPNYKVAVEVLMEKRKRIFWSPCVIQLLDGILEDFENNLSHHQIIIGKCKKIIAFIYSSTIVILMLRDFTKGKDFNGPTITRSATAYLTLLYLIDMKDALIAMFSSEQWNSNKLAKTKEGEEIQQIVQDCRFWREMVYCLIFAVPIIEVLLKIYSNEQPTMGFIYEEMNSAKESLQSWNNIKGYQTIWKIIKERWNPILHPQYIASHLLNPQLPYDSTFKSTSEVNEGPSAWLAKMVIDYDDDLSMTAENLKKIEDQIAYFSTSKGLFGSEDANLMRYTKHPAKWWDSYGKDCPELQRMAIRLLSLTCSSCGSGQSWTAYDDEQVYPKKISCLFQKKLNDLFHWSKEGYASGSCFGRTEMVPQATAVSKETLCGAADNASAGAHSSMEMDVPASPPPAMNDDQIN</sequence>
<dbReference type="SUPFAM" id="SSF53098">
    <property type="entry name" value="Ribonuclease H-like"/>
    <property type="match status" value="1"/>
</dbReference>
<dbReference type="PANTHER" id="PTHR32166">
    <property type="entry name" value="OSJNBA0013A04.12 PROTEIN"/>
    <property type="match status" value="1"/>
</dbReference>
<feature type="domain" description="DUF659" evidence="2">
    <location>
        <begin position="72"/>
        <end position="222"/>
    </location>
</feature>
<dbReference type="InterPro" id="IPR007021">
    <property type="entry name" value="DUF659"/>
</dbReference>
<evidence type="ECO:0008006" key="6">
    <source>
        <dbReference type="Google" id="ProtNLM"/>
    </source>
</evidence>
<evidence type="ECO:0000313" key="4">
    <source>
        <dbReference type="EMBL" id="KAG6487303.1"/>
    </source>
</evidence>
<dbReference type="AlphaFoldDB" id="A0A8J5FMJ5"/>
<evidence type="ECO:0000259" key="2">
    <source>
        <dbReference type="Pfam" id="PF04937"/>
    </source>
</evidence>
<dbReference type="Pfam" id="PF04937">
    <property type="entry name" value="DUF659"/>
    <property type="match status" value="1"/>
</dbReference>
<proteinExistence type="predicted"/>
<dbReference type="Proteomes" id="UP000734854">
    <property type="component" value="Unassembled WGS sequence"/>
</dbReference>
<comment type="caution">
    <text evidence="4">The sequence shown here is derived from an EMBL/GenBank/DDBJ whole genome shotgun (WGS) entry which is preliminary data.</text>
</comment>
<reference evidence="4 5" key="1">
    <citation type="submission" date="2020-08" db="EMBL/GenBank/DDBJ databases">
        <title>Plant Genome Project.</title>
        <authorList>
            <person name="Zhang R.-G."/>
        </authorList>
    </citation>
    <scope>NUCLEOTIDE SEQUENCE [LARGE SCALE GENOMIC DNA]</scope>
    <source>
        <tissue evidence="4">Rhizome</tissue>
    </source>
</reference>
<name>A0A8J5FMJ5_ZINOF</name>
<dbReference type="EMBL" id="JACMSC010000015">
    <property type="protein sequence ID" value="KAG6487303.1"/>
    <property type="molecule type" value="Genomic_DNA"/>
</dbReference>
<protein>
    <recommendedName>
        <fullName evidence="6">DUF659 domain-containing protein</fullName>
    </recommendedName>
</protein>
<gene>
    <name evidence="4" type="ORF">ZIOFF_055889</name>
</gene>